<dbReference type="EMBL" id="CASHSV030000615">
    <property type="protein sequence ID" value="CAJ2672390.1"/>
    <property type="molecule type" value="Genomic_DNA"/>
</dbReference>
<evidence type="ECO:0000313" key="2">
    <source>
        <dbReference type="Proteomes" id="UP001177021"/>
    </source>
</evidence>
<name>A0ACB0LS35_TRIPR</name>
<gene>
    <name evidence="1" type="ORF">MILVUS5_LOCUS36026</name>
</gene>
<protein>
    <submittedName>
        <fullName evidence="1">Uncharacterized protein</fullName>
    </submittedName>
</protein>
<keyword evidence="2" id="KW-1185">Reference proteome</keyword>
<accession>A0ACB0LS35</accession>
<evidence type="ECO:0000313" key="1">
    <source>
        <dbReference type="EMBL" id="CAJ2672390.1"/>
    </source>
</evidence>
<reference evidence="1" key="1">
    <citation type="submission" date="2023-10" db="EMBL/GenBank/DDBJ databases">
        <authorList>
            <person name="Rodriguez Cubillos JULIANA M."/>
            <person name="De Vega J."/>
        </authorList>
    </citation>
    <scope>NUCLEOTIDE SEQUENCE</scope>
</reference>
<organism evidence="1 2">
    <name type="scientific">Trifolium pratense</name>
    <name type="common">Red clover</name>
    <dbReference type="NCBI Taxonomy" id="57577"/>
    <lineage>
        <taxon>Eukaryota</taxon>
        <taxon>Viridiplantae</taxon>
        <taxon>Streptophyta</taxon>
        <taxon>Embryophyta</taxon>
        <taxon>Tracheophyta</taxon>
        <taxon>Spermatophyta</taxon>
        <taxon>Magnoliopsida</taxon>
        <taxon>eudicotyledons</taxon>
        <taxon>Gunneridae</taxon>
        <taxon>Pentapetalae</taxon>
        <taxon>rosids</taxon>
        <taxon>fabids</taxon>
        <taxon>Fabales</taxon>
        <taxon>Fabaceae</taxon>
        <taxon>Papilionoideae</taxon>
        <taxon>50 kb inversion clade</taxon>
        <taxon>NPAAA clade</taxon>
        <taxon>Hologalegina</taxon>
        <taxon>IRL clade</taxon>
        <taxon>Trifolieae</taxon>
        <taxon>Trifolium</taxon>
    </lineage>
</organism>
<sequence length="342" mass="38314">MSQPSTADMWTYDCDNNEHLIDGNNSSNETHLFVDGVGDSVNTGTELSDVNDGQNSAATSAGSNINNEDKGGSENINGEEKLGRGHRIKMPSTKLKGFVTHANHHLSLVDGPLLSEPEKYRRLVGRLIYLSVTRPELSYCVHMLAQFMQQPRLPHWEAALRVVKYLKGNPGQGIFLRADSDLQLYAWCDSDWASCPLTRRSLTGWLILLGNSPISWKTKKQHTVSRSSAEAEYRSLATTTCELKWLKELLSFLGVSHQRPMKVYCDSQAAMHIAANPVFHERTKHIEVDCHFVRDELLCGNISTHYVSTRTQLADIFTKALGKQQFDYFLGKLGIQNLHAPT</sequence>
<proteinExistence type="predicted"/>
<dbReference type="Proteomes" id="UP001177021">
    <property type="component" value="Unassembled WGS sequence"/>
</dbReference>
<comment type="caution">
    <text evidence="1">The sequence shown here is derived from an EMBL/GenBank/DDBJ whole genome shotgun (WGS) entry which is preliminary data.</text>
</comment>